<organism evidence="12 13">
    <name type="scientific">Parachaetomium inaequale</name>
    <dbReference type="NCBI Taxonomy" id="2588326"/>
    <lineage>
        <taxon>Eukaryota</taxon>
        <taxon>Fungi</taxon>
        <taxon>Dikarya</taxon>
        <taxon>Ascomycota</taxon>
        <taxon>Pezizomycotina</taxon>
        <taxon>Sordariomycetes</taxon>
        <taxon>Sordariomycetidae</taxon>
        <taxon>Sordariales</taxon>
        <taxon>Chaetomiaceae</taxon>
        <taxon>Parachaetomium</taxon>
    </lineage>
</organism>
<dbReference type="Gene3D" id="3.40.50.300">
    <property type="entry name" value="P-loop containing nucleotide triphosphate hydrolases"/>
    <property type="match status" value="1"/>
</dbReference>
<dbReference type="GO" id="GO:0005525">
    <property type="term" value="F:GTP binding"/>
    <property type="evidence" value="ECO:0007669"/>
    <property type="project" value="UniProtKB-KW"/>
</dbReference>
<dbReference type="SUPFAM" id="SSF54980">
    <property type="entry name" value="EF-G C-terminal domain-like"/>
    <property type="match status" value="2"/>
</dbReference>
<dbReference type="PRINTS" id="PR00315">
    <property type="entry name" value="ELONGATNFCT"/>
</dbReference>
<dbReference type="InterPro" id="IPR014721">
    <property type="entry name" value="Ribsml_uS5_D2-typ_fold_subgr"/>
</dbReference>
<dbReference type="Pfam" id="PF00009">
    <property type="entry name" value="GTP_EFTU"/>
    <property type="match status" value="1"/>
</dbReference>
<dbReference type="InterPro" id="IPR041095">
    <property type="entry name" value="EFG_II"/>
</dbReference>
<dbReference type="GO" id="GO:0042256">
    <property type="term" value="P:cytosolic ribosome assembly"/>
    <property type="evidence" value="ECO:0007669"/>
    <property type="project" value="TreeGrafter"/>
</dbReference>
<dbReference type="GO" id="GO:1990904">
    <property type="term" value="C:ribonucleoprotein complex"/>
    <property type="evidence" value="ECO:0007669"/>
    <property type="project" value="TreeGrafter"/>
</dbReference>
<evidence type="ECO:0000256" key="4">
    <source>
        <dbReference type="ARBA" id="ARBA00022741"/>
    </source>
</evidence>
<evidence type="ECO:0000256" key="10">
    <source>
        <dbReference type="SAM" id="MobiDB-lite"/>
    </source>
</evidence>
<gene>
    <name evidence="12" type="ORF">C8A01DRAFT_31196</name>
</gene>
<dbReference type="InterPro" id="IPR000795">
    <property type="entry name" value="T_Tr_GTP-bd_dom"/>
</dbReference>
<keyword evidence="2" id="KW-0963">Cytoplasm</keyword>
<dbReference type="InterPro" id="IPR009000">
    <property type="entry name" value="Transl_B-barrel_sf"/>
</dbReference>
<evidence type="ECO:0000313" key="12">
    <source>
        <dbReference type="EMBL" id="KAK4044697.1"/>
    </source>
</evidence>
<evidence type="ECO:0000256" key="2">
    <source>
        <dbReference type="ARBA" id="ARBA00022490"/>
    </source>
</evidence>
<feature type="region of interest" description="Disordered" evidence="10">
    <location>
        <begin position="842"/>
        <end position="865"/>
    </location>
</feature>
<dbReference type="Pfam" id="PF00679">
    <property type="entry name" value="EFG_C"/>
    <property type="match status" value="1"/>
</dbReference>
<keyword evidence="13" id="KW-1185">Reference proteome</keyword>
<dbReference type="FunFam" id="3.90.1430.10:FF:000002">
    <property type="entry name" value="Elongation factor like GTPase 1"/>
    <property type="match status" value="1"/>
</dbReference>
<dbReference type="Gene3D" id="2.40.30.10">
    <property type="entry name" value="Translation factors"/>
    <property type="match status" value="1"/>
</dbReference>
<keyword evidence="4" id="KW-0547">Nucleotide-binding</keyword>
<dbReference type="InterPro" id="IPR020568">
    <property type="entry name" value="Ribosomal_Su5_D2-typ_SF"/>
</dbReference>
<dbReference type="Pfam" id="PF03144">
    <property type="entry name" value="GTP_EFTU_D2"/>
    <property type="match status" value="1"/>
</dbReference>
<dbReference type="FunFam" id="3.30.70.870:FF:000002">
    <property type="entry name" value="Translation elongation factor 2"/>
    <property type="match status" value="1"/>
</dbReference>
<dbReference type="CDD" id="cd04096">
    <property type="entry name" value="eEF2_snRNP_like_C"/>
    <property type="match status" value="1"/>
</dbReference>
<dbReference type="PANTHER" id="PTHR42908">
    <property type="entry name" value="TRANSLATION ELONGATION FACTOR-RELATED"/>
    <property type="match status" value="1"/>
</dbReference>
<dbReference type="Pfam" id="PF25118">
    <property type="entry name" value="EFL1"/>
    <property type="match status" value="1"/>
</dbReference>
<evidence type="ECO:0000256" key="5">
    <source>
        <dbReference type="ARBA" id="ARBA00022801"/>
    </source>
</evidence>
<evidence type="ECO:0000256" key="6">
    <source>
        <dbReference type="ARBA" id="ARBA00023134"/>
    </source>
</evidence>
<dbReference type="PANTHER" id="PTHR42908:SF3">
    <property type="entry name" value="ELONGATION FACTOR-LIKE GTPASE 1"/>
    <property type="match status" value="1"/>
</dbReference>
<reference evidence="13" key="1">
    <citation type="journal article" date="2023" name="Mol. Phylogenet. Evol.">
        <title>Genome-scale phylogeny and comparative genomics of the fungal order Sordariales.</title>
        <authorList>
            <person name="Hensen N."/>
            <person name="Bonometti L."/>
            <person name="Westerberg I."/>
            <person name="Brannstrom I.O."/>
            <person name="Guillou S."/>
            <person name="Cros-Aarteil S."/>
            <person name="Calhoun S."/>
            <person name="Haridas S."/>
            <person name="Kuo A."/>
            <person name="Mondo S."/>
            <person name="Pangilinan J."/>
            <person name="Riley R."/>
            <person name="LaButti K."/>
            <person name="Andreopoulos B."/>
            <person name="Lipzen A."/>
            <person name="Chen C."/>
            <person name="Yan M."/>
            <person name="Daum C."/>
            <person name="Ng V."/>
            <person name="Clum A."/>
            <person name="Steindorff A."/>
            <person name="Ohm R.A."/>
            <person name="Martin F."/>
            <person name="Silar P."/>
            <person name="Natvig D.O."/>
            <person name="Lalanne C."/>
            <person name="Gautier V."/>
            <person name="Ament-Velasquez S.L."/>
            <person name="Kruys A."/>
            <person name="Hutchinson M.I."/>
            <person name="Powell A.J."/>
            <person name="Barry K."/>
            <person name="Miller A.N."/>
            <person name="Grigoriev I.V."/>
            <person name="Debuchy R."/>
            <person name="Gladieux P."/>
            <person name="Hiltunen Thoren M."/>
            <person name="Johannesson H."/>
        </authorList>
    </citation>
    <scope>NUCLEOTIDE SEQUENCE [LARGE SCALE GENOMIC DNA]</scope>
    <source>
        <strain evidence="13">CBS 284.82</strain>
    </source>
</reference>
<keyword evidence="3" id="KW-0690">Ribosome biogenesis</keyword>
<dbReference type="InterPro" id="IPR027417">
    <property type="entry name" value="P-loop_NTPase"/>
</dbReference>
<comment type="subcellular location">
    <subcellularLocation>
        <location evidence="1">Cytoplasm</location>
    </subcellularLocation>
</comment>
<feature type="region of interest" description="Disordered" evidence="10">
    <location>
        <begin position="444"/>
        <end position="480"/>
    </location>
</feature>
<evidence type="ECO:0000256" key="9">
    <source>
        <dbReference type="ARBA" id="ARBA00081809"/>
    </source>
</evidence>
<comment type="catalytic activity">
    <reaction evidence="7">
        <text>GTP + H2O = GDP + phosphate + H(+)</text>
        <dbReference type="Rhea" id="RHEA:19669"/>
        <dbReference type="ChEBI" id="CHEBI:15377"/>
        <dbReference type="ChEBI" id="CHEBI:15378"/>
        <dbReference type="ChEBI" id="CHEBI:37565"/>
        <dbReference type="ChEBI" id="CHEBI:43474"/>
        <dbReference type="ChEBI" id="CHEBI:58189"/>
    </reaction>
</comment>
<dbReference type="NCBIfam" id="TIGR00231">
    <property type="entry name" value="small_GTP"/>
    <property type="match status" value="1"/>
</dbReference>
<dbReference type="CDD" id="cd16261">
    <property type="entry name" value="EF2_snRNP_III"/>
    <property type="match status" value="1"/>
</dbReference>
<dbReference type="Gene3D" id="3.30.230.10">
    <property type="match status" value="1"/>
</dbReference>
<dbReference type="InterPro" id="IPR004161">
    <property type="entry name" value="EFTu-like_2"/>
</dbReference>
<dbReference type="CDD" id="cd01681">
    <property type="entry name" value="aeEF2_snRNP_like_IV"/>
    <property type="match status" value="1"/>
</dbReference>
<name>A0AAN6PPS1_9PEZI</name>
<dbReference type="Gene3D" id="3.30.70.870">
    <property type="entry name" value="Elongation Factor G (Translational Gtpase), domain 3"/>
    <property type="match status" value="1"/>
</dbReference>
<evidence type="ECO:0000256" key="3">
    <source>
        <dbReference type="ARBA" id="ARBA00022517"/>
    </source>
</evidence>
<dbReference type="PROSITE" id="PS51722">
    <property type="entry name" value="G_TR_2"/>
    <property type="match status" value="1"/>
</dbReference>
<dbReference type="FunFam" id="3.30.70.240:FF:000006">
    <property type="entry name" value="Elongation factor like GTPase 1"/>
    <property type="match status" value="1"/>
</dbReference>
<keyword evidence="6" id="KW-0342">GTP-binding</keyword>
<dbReference type="FunFam" id="3.40.50.300:FF:000746">
    <property type="entry name" value="Ribosome assembly protein 1"/>
    <property type="match status" value="1"/>
</dbReference>
<dbReference type="GO" id="GO:0005829">
    <property type="term" value="C:cytosol"/>
    <property type="evidence" value="ECO:0007669"/>
    <property type="project" value="TreeGrafter"/>
</dbReference>
<feature type="region of interest" description="Disordered" evidence="10">
    <location>
        <begin position="753"/>
        <end position="792"/>
    </location>
</feature>
<evidence type="ECO:0000259" key="11">
    <source>
        <dbReference type="PROSITE" id="PS51722"/>
    </source>
</evidence>
<proteinExistence type="predicted"/>
<dbReference type="EMBL" id="MU854317">
    <property type="protein sequence ID" value="KAK4044697.1"/>
    <property type="molecule type" value="Genomic_DNA"/>
</dbReference>
<dbReference type="InterPro" id="IPR056752">
    <property type="entry name" value="EFL1"/>
</dbReference>
<dbReference type="SUPFAM" id="SSF54211">
    <property type="entry name" value="Ribosomal protein S5 domain 2-like"/>
    <property type="match status" value="1"/>
</dbReference>
<dbReference type="Proteomes" id="UP001303115">
    <property type="component" value="Unassembled WGS sequence"/>
</dbReference>
<dbReference type="InterPro" id="IPR005225">
    <property type="entry name" value="Small_GTP-bd"/>
</dbReference>
<sequence length="1089" mass="119834">MPVVSPEKLAKLQQNADDVRNICILAHVDHGKTSLTDALLATNGIISPKLAGKIRYLDSRPDEQLRGITMESSAISLYFSMLRRSSPDATPEQKEYLINLIDSPGHIDFSSEVSTASRLCDGAVVLVDAVEGVCSQTVTVLRQTWIEKLKPLLVINKIDRLVTELKMTPGEAYIHLSKLLEQVNAVLGSFFQGERMEEDLNWRERMEARVAASAAKEAKIADQLTDSGELQFEERDDEELYFAPEKNNVIFGSAIDGWAFTVRQFAGLYEKKLGIKRSVLEKVLWGNFYLDPKTKKVLGPKHLKGRPLKPLFVQLVLDQIWAVYQATVGDDNGKGDAGLLEKITKFLNITIPPHILRSRDPKLLLTTVFASWLPISVALLVSVVESLPSPSVAQAERFPLLLEDVPGAGNIDPKVRDAIVSFKKASSDPVVAYVSKMVSVKESELPENKRRGPMSGEEARDLARKKRAEAARAQANLGDGNDMDALASAFSGATLQQDVPGDDEKQTEPEHLIGFARIYSGNLSVGDEIYVIPPKFSPARPLVEPVPKKVKVTGLYMMMGRSLEALDSVPAGVVFGIRGLDDSGILKSGTLCSQLEGAVNLAGIANLAGRPIVRVALEPVNPADLDKMIKGLHMLVHSDPCAEYEQFASGEHVLLTAGELHLERCLTDLRERFAGCEIQCGAPIVPYRETIVRAEEMRPPVNKELGRGVVLGVTSSKQVTVTLRVRPLPRDVTDFLLKNAGGVKRLYSDRTAVEEGSPVAEPVTENGAVQDDSAEAEDELTAASKALSPEELSKQLQSQFDSERDRLDSWKGIVDRIVSFGPRRVGPNLLIDATKEQFLPKAFNPHSNHKNDDTNNRPSANETLSPHHFSDKITYAFQLATHHGPLCNEPVQGIAVFIEDVSVTPPEGSSSSSSEETTSARDNLGRLTGEVIKTVQQSIHKALLDWSPRLMLAMYSCEIQASTEVLGRVYDVLTRRRGRVQSEAMNEGTPFFTIQALLPVAESFGFADDMRKRTSGAAQPQLIFAGFEILDEDPFWVPFTEDDLEDLGEFGDKENVAKRYMDGVRRRKGLLVEGRNVATDAQKQKTLKR</sequence>
<evidence type="ECO:0000256" key="7">
    <source>
        <dbReference type="ARBA" id="ARBA00048548"/>
    </source>
</evidence>
<feature type="domain" description="Tr-type G" evidence="11">
    <location>
        <begin position="17"/>
        <end position="279"/>
    </location>
</feature>
<dbReference type="CDD" id="cd16268">
    <property type="entry name" value="EF2_II"/>
    <property type="match status" value="1"/>
</dbReference>
<evidence type="ECO:0000256" key="8">
    <source>
        <dbReference type="ARBA" id="ARBA00068031"/>
    </source>
</evidence>
<dbReference type="SUPFAM" id="SSF50447">
    <property type="entry name" value="Translation proteins"/>
    <property type="match status" value="1"/>
</dbReference>
<comment type="caution">
    <text evidence="12">The sequence shown here is derived from an EMBL/GenBank/DDBJ whole genome shotgun (WGS) entry which is preliminary data.</text>
</comment>
<dbReference type="GO" id="GO:0003924">
    <property type="term" value="F:GTPase activity"/>
    <property type="evidence" value="ECO:0007669"/>
    <property type="project" value="InterPro"/>
</dbReference>
<evidence type="ECO:0000256" key="1">
    <source>
        <dbReference type="ARBA" id="ARBA00004496"/>
    </source>
</evidence>
<accession>A0AAN6PPS1</accession>
<dbReference type="Gene3D" id="3.90.1430.10">
    <property type="entry name" value="Yeast translation eEF2 (G' domain)"/>
    <property type="match status" value="1"/>
</dbReference>
<dbReference type="InterPro" id="IPR035647">
    <property type="entry name" value="EFG_III/V"/>
</dbReference>
<dbReference type="Pfam" id="PF14492">
    <property type="entry name" value="EFG_III"/>
    <property type="match status" value="1"/>
</dbReference>
<dbReference type="SUPFAM" id="SSF52540">
    <property type="entry name" value="P-loop containing nucleoside triphosphate hydrolases"/>
    <property type="match status" value="1"/>
</dbReference>
<dbReference type="AlphaFoldDB" id="A0AAN6PPS1"/>
<evidence type="ECO:0000313" key="13">
    <source>
        <dbReference type="Proteomes" id="UP001303115"/>
    </source>
</evidence>
<dbReference type="InterPro" id="IPR000640">
    <property type="entry name" value="EFG_V-like"/>
</dbReference>
<dbReference type="SMART" id="SM00838">
    <property type="entry name" value="EFG_C"/>
    <property type="match status" value="1"/>
</dbReference>
<dbReference type="GO" id="GO:0043022">
    <property type="term" value="F:ribosome binding"/>
    <property type="evidence" value="ECO:0007669"/>
    <property type="project" value="TreeGrafter"/>
</dbReference>
<protein>
    <recommendedName>
        <fullName evidence="8">Ribosome assembly protein 1</fullName>
    </recommendedName>
    <alternativeName>
        <fullName evidence="9">Elongation factor-like 1</fullName>
    </alternativeName>
</protein>
<keyword evidence="5" id="KW-0378">Hydrolase</keyword>
<dbReference type="Gene3D" id="3.30.70.240">
    <property type="match status" value="1"/>
</dbReference>
<dbReference type="CDD" id="cd01885">
    <property type="entry name" value="EF2"/>
    <property type="match status" value="1"/>
</dbReference>